<dbReference type="PROSITE" id="PS00922">
    <property type="entry name" value="TRANSGLYCOSYLASE"/>
    <property type="match status" value="1"/>
</dbReference>
<name>A0A7D6A9I3_PSEPU</name>
<keyword evidence="3" id="KW-0732">Signal</keyword>
<dbReference type="InterPro" id="IPR008258">
    <property type="entry name" value="Transglycosylase_SLT_dom_1"/>
</dbReference>
<dbReference type="PANTHER" id="PTHR37423:SF2">
    <property type="entry name" value="MEMBRANE-BOUND LYTIC MUREIN TRANSGLYCOSYLASE C"/>
    <property type="match status" value="1"/>
</dbReference>
<sequence length="253" mass="27140">MLSSRLLPSKSLFALAMLVGMATHAVASEAEAPDTAELYEYLFPEAKGRVSRPVAPSEAAYAAPEASRPLSGFASQNRRTGWTAEQAAAMKEAFKRKPPAASPPPAALPLPAESGLFDPQQQLGDEPYAALIQKYAKEQNVSPTLISQIIHQESRGNPDAVSPKGAQGLMQLMPDLSNKFNIDPFDPESNIKVGTRYFAEMLKKYGQVDLALAAYNAGPGAVDKYDGIPPFNETQNYVSTILAGVTKLEASNQ</sequence>
<dbReference type="InterPro" id="IPR000189">
    <property type="entry name" value="Transglyc_AS"/>
</dbReference>
<gene>
    <name evidence="5" type="ORF">H0H12_29820</name>
</gene>
<evidence type="ECO:0000313" key="5">
    <source>
        <dbReference type="EMBL" id="QLJ17422.1"/>
    </source>
</evidence>
<comment type="similarity">
    <text evidence="1">Belongs to the transglycosylase Slt family.</text>
</comment>
<dbReference type="GO" id="GO:0016020">
    <property type="term" value="C:membrane"/>
    <property type="evidence" value="ECO:0007669"/>
    <property type="project" value="InterPro"/>
</dbReference>
<protein>
    <submittedName>
        <fullName evidence="5">Lytic transglycosylase domain-containing protein</fullName>
    </submittedName>
</protein>
<dbReference type="PANTHER" id="PTHR37423">
    <property type="entry name" value="SOLUBLE LYTIC MUREIN TRANSGLYCOSYLASE-RELATED"/>
    <property type="match status" value="1"/>
</dbReference>
<geneLocation type="plasmid" evidence="6">
    <name>pbs1142</name>
</geneLocation>
<dbReference type="Proteomes" id="UP000510934">
    <property type="component" value="Plasmid pBS1142"/>
</dbReference>
<feature type="chain" id="PRO_5027575845" evidence="3">
    <location>
        <begin position="28"/>
        <end position="253"/>
    </location>
</feature>
<dbReference type="Pfam" id="PF01464">
    <property type="entry name" value="SLT"/>
    <property type="match status" value="1"/>
</dbReference>
<dbReference type="SUPFAM" id="SSF53955">
    <property type="entry name" value="Lysozyme-like"/>
    <property type="match status" value="1"/>
</dbReference>
<feature type="region of interest" description="Disordered" evidence="2">
    <location>
        <begin position="93"/>
        <end position="116"/>
    </location>
</feature>
<dbReference type="EMBL" id="CP059054">
    <property type="protein sequence ID" value="QLJ17422.1"/>
    <property type="molecule type" value="Genomic_DNA"/>
</dbReference>
<dbReference type="CDD" id="cd00254">
    <property type="entry name" value="LT-like"/>
    <property type="match status" value="1"/>
</dbReference>
<dbReference type="RefSeq" id="WP_180690209.1">
    <property type="nucleotide sequence ID" value="NZ_CP059054.1"/>
</dbReference>
<dbReference type="GO" id="GO:0000270">
    <property type="term" value="P:peptidoglycan metabolic process"/>
    <property type="evidence" value="ECO:0007669"/>
    <property type="project" value="InterPro"/>
</dbReference>
<dbReference type="InterPro" id="IPR023346">
    <property type="entry name" value="Lysozyme-like_dom_sf"/>
</dbReference>
<feature type="domain" description="Transglycosylase SLT" evidence="4">
    <location>
        <begin position="131"/>
        <end position="236"/>
    </location>
</feature>
<dbReference type="GO" id="GO:0008933">
    <property type="term" value="F:peptidoglycan lytic transglycosylase activity"/>
    <property type="evidence" value="ECO:0007669"/>
    <property type="project" value="InterPro"/>
</dbReference>
<proteinExistence type="inferred from homology"/>
<evidence type="ECO:0000256" key="2">
    <source>
        <dbReference type="SAM" id="MobiDB-lite"/>
    </source>
</evidence>
<feature type="signal peptide" evidence="3">
    <location>
        <begin position="1"/>
        <end position="27"/>
    </location>
</feature>
<evidence type="ECO:0000313" key="6">
    <source>
        <dbReference type="Proteomes" id="UP000510934"/>
    </source>
</evidence>
<keyword evidence="5" id="KW-0614">Plasmid</keyword>
<evidence type="ECO:0000259" key="4">
    <source>
        <dbReference type="Pfam" id="PF01464"/>
    </source>
</evidence>
<evidence type="ECO:0000256" key="1">
    <source>
        <dbReference type="ARBA" id="ARBA00007734"/>
    </source>
</evidence>
<dbReference type="AlphaFoldDB" id="A0A7D6A9I3"/>
<reference evidence="5 6" key="1">
    <citation type="journal article" date="2009" name="Mikrobiologiia">
        <title>[Phenanthren biodegradation and interaction of Pseudomonas putida BS3701 and Burkholderia sp.BS3702 in plant rhizosphere].</title>
        <authorList>
            <person name="Ovchinnikova A.A."/>
            <person name="Vetrova A.A."/>
            <person name="Filonov A.E."/>
            <person name="Boronin A.M."/>
        </authorList>
    </citation>
    <scope>NUCLEOTIDE SEQUENCE [LARGE SCALE GENOMIC DNA]</scope>
    <source>
        <strain evidence="5 6">BS3701</strain>
        <plasmid evidence="6">pbs1142</plasmid>
    </source>
</reference>
<organism evidence="5 6">
    <name type="scientific">Pseudomonas putida</name>
    <name type="common">Arthrobacter siderocapsulatus</name>
    <dbReference type="NCBI Taxonomy" id="303"/>
    <lineage>
        <taxon>Bacteria</taxon>
        <taxon>Pseudomonadati</taxon>
        <taxon>Pseudomonadota</taxon>
        <taxon>Gammaproteobacteria</taxon>
        <taxon>Pseudomonadales</taxon>
        <taxon>Pseudomonadaceae</taxon>
        <taxon>Pseudomonas</taxon>
    </lineage>
</organism>
<dbReference type="Gene3D" id="1.10.530.10">
    <property type="match status" value="1"/>
</dbReference>
<accession>A0A7D6A9I3</accession>
<evidence type="ECO:0000256" key="3">
    <source>
        <dbReference type="SAM" id="SignalP"/>
    </source>
</evidence>